<dbReference type="InterPro" id="IPR029063">
    <property type="entry name" value="SAM-dependent_MTases_sf"/>
</dbReference>
<protein>
    <submittedName>
        <fullName evidence="1">Biotin synthase</fullName>
    </submittedName>
</protein>
<dbReference type="AlphaFoldDB" id="A0A562XBP4"/>
<dbReference type="RefSeq" id="WP_147497313.1">
    <property type="nucleotide sequence ID" value="NZ_VOAP01000016.1"/>
</dbReference>
<comment type="caution">
    <text evidence="1">The sequence shown here is derived from an EMBL/GenBank/DDBJ whole genome shotgun (WGS) entry which is preliminary data.</text>
</comment>
<dbReference type="CDD" id="cd02440">
    <property type="entry name" value="AdoMet_MTases"/>
    <property type="match status" value="1"/>
</dbReference>
<organism evidence="1 2">
    <name type="scientific">Campylobacter hyointestinalis</name>
    <dbReference type="NCBI Taxonomy" id="198"/>
    <lineage>
        <taxon>Bacteria</taxon>
        <taxon>Pseudomonadati</taxon>
        <taxon>Campylobacterota</taxon>
        <taxon>Epsilonproteobacteria</taxon>
        <taxon>Campylobacterales</taxon>
        <taxon>Campylobacteraceae</taxon>
        <taxon>Campylobacter</taxon>
    </lineage>
</organism>
<sequence>MKFEKATLYDEFALPQIYVAQKLARTIKKYKQDFEDIYEIGAGSGVLTKEILGLFKFKNITLNDIYKSDYMSEFNTQIGDILEIQIPKDQSLIVSSSVFQWIENLELLRDKISLSLKNDGFLGFCTFIKGTLNELSSYTKQSLNYKTEEEILQIFGDKFDILETKTGDFELKFASLKELLTHLKQTGVNNLNGSFKLTKSTYKALESYFEDEFKLTYSFMIMICKRIEI</sequence>
<dbReference type="SUPFAM" id="SSF53335">
    <property type="entry name" value="S-adenosyl-L-methionine-dependent methyltransferases"/>
    <property type="match status" value="1"/>
</dbReference>
<reference evidence="1 2" key="1">
    <citation type="submission" date="2019-07" db="EMBL/GenBank/DDBJ databases">
        <title>Rapid identification of Enteric Bacteria from Whole Genome Sequences (WGS) using Average Nucleotide Identity (ANI).</title>
        <authorList>
            <person name="Lane C."/>
        </authorList>
    </citation>
    <scope>NUCLEOTIDE SEQUENCE [LARGE SCALE GENOMIC DNA]</scope>
    <source>
        <strain evidence="1 2">D2411</strain>
    </source>
</reference>
<dbReference type="Gene3D" id="3.40.50.150">
    <property type="entry name" value="Vaccinia Virus protein VP39"/>
    <property type="match status" value="1"/>
</dbReference>
<accession>A0A562XBP4</accession>
<evidence type="ECO:0000313" key="2">
    <source>
        <dbReference type="Proteomes" id="UP000321812"/>
    </source>
</evidence>
<gene>
    <name evidence="1" type="ORF">YZ82_05500</name>
</gene>
<proteinExistence type="predicted"/>
<evidence type="ECO:0000313" key="1">
    <source>
        <dbReference type="EMBL" id="TWO19558.1"/>
    </source>
</evidence>
<dbReference type="EMBL" id="VOAP01000016">
    <property type="protein sequence ID" value="TWO19558.1"/>
    <property type="molecule type" value="Genomic_DNA"/>
</dbReference>
<dbReference type="Proteomes" id="UP000321812">
    <property type="component" value="Unassembled WGS sequence"/>
</dbReference>
<name>A0A562XBP4_CAMHY</name>